<dbReference type="GO" id="GO:0005634">
    <property type="term" value="C:nucleus"/>
    <property type="evidence" value="ECO:0007669"/>
    <property type="project" value="TreeGrafter"/>
</dbReference>
<evidence type="ECO:0000256" key="8">
    <source>
        <dbReference type="SAM" id="MobiDB-lite"/>
    </source>
</evidence>
<feature type="compositionally biased region" description="Acidic residues" evidence="8">
    <location>
        <begin position="562"/>
        <end position="575"/>
    </location>
</feature>
<feature type="region of interest" description="Disordered" evidence="8">
    <location>
        <begin position="1"/>
        <end position="194"/>
    </location>
</feature>
<dbReference type="PANTHER" id="PTHR12189:SF2">
    <property type="entry name" value="MRNA CAP GUANINE-N7 METHYLTRANSFERASE"/>
    <property type="match status" value="1"/>
</dbReference>
<dbReference type="InterPro" id="IPR004274">
    <property type="entry name" value="FCP1_dom"/>
</dbReference>
<dbReference type="Pfam" id="PF03291">
    <property type="entry name" value="mRNA_G-N7_MeTrfase"/>
    <property type="match status" value="1"/>
</dbReference>
<dbReference type="Pfam" id="PF03919">
    <property type="entry name" value="mRNA_cap_C"/>
    <property type="match status" value="1"/>
</dbReference>
<keyword evidence="13" id="KW-1185">Reference proteome</keyword>
<feature type="transmembrane region" description="Helical" evidence="9">
    <location>
        <begin position="1018"/>
        <end position="1040"/>
    </location>
</feature>
<proteinExistence type="predicted"/>
<dbReference type="Pfam" id="PF03031">
    <property type="entry name" value="NIF"/>
    <property type="match status" value="1"/>
</dbReference>
<feature type="region of interest" description="Disordered" evidence="8">
    <location>
        <begin position="2497"/>
        <end position="2590"/>
    </location>
</feature>
<dbReference type="Gene3D" id="3.30.470.30">
    <property type="entry name" value="DNA ligase/mRNA capping enzyme"/>
    <property type="match status" value="1"/>
</dbReference>
<dbReference type="EMBL" id="BEYU01000150">
    <property type="protein sequence ID" value="GBG33282.1"/>
    <property type="molecule type" value="Genomic_DNA"/>
</dbReference>
<feature type="domain" description="MRNA cap 0 methyltransferase" evidence="11">
    <location>
        <begin position="3424"/>
        <end position="3745"/>
    </location>
</feature>
<dbReference type="Gene3D" id="3.40.50.1000">
    <property type="entry name" value="HAD superfamily/HAD-like"/>
    <property type="match status" value="1"/>
</dbReference>
<dbReference type="PROSITE" id="PS51562">
    <property type="entry name" value="RNA_CAP0_MT"/>
    <property type="match status" value="1"/>
</dbReference>
<dbReference type="InterPro" id="IPR012340">
    <property type="entry name" value="NA-bd_OB-fold"/>
</dbReference>
<feature type="transmembrane region" description="Helical" evidence="9">
    <location>
        <begin position="1244"/>
        <end position="1265"/>
    </location>
</feature>
<dbReference type="SMART" id="SM00577">
    <property type="entry name" value="CPDc"/>
    <property type="match status" value="1"/>
</dbReference>
<keyword evidence="9" id="KW-1133">Transmembrane helix</keyword>
<dbReference type="Proteomes" id="UP000241890">
    <property type="component" value="Unassembled WGS sequence"/>
</dbReference>
<dbReference type="Pfam" id="PF13692">
    <property type="entry name" value="Glyco_trans_1_4"/>
    <property type="match status" value="1"/>
</dbReference>
<keyword evidence="9" id="KW-0812">Transmembrane</keyword>
<feature type="compositionally biased region" description="Polar residues" evidence="8">
    <location>
        <begin position="1"/>
        <end position="28"/>
    </location>
</feature>
<protein>
    <submittedName>
        <fullName evidence="12">mRNA cap guanine-N7 methyltransferase</fullName>
    </submittedName>
</protein>
<evidence type="ECO:0000256" key="4">
    <source>
        <dbReference type="ARBA" id="ARBA00022691"/>
    </source>
</evidence>
<dbReference type="InterPro" id="IPR023214">
    <property type="entry name" value="HAD_sf"/>
</dbReference>
<dbReference type="OrthoDB" id="10248867at2759"/>
<feature type="transmembrane region" description="Helical" evidence="9">
    <location>
        <begin position="987"/>
        <end position="1006"/>
    </location>
</feature>
<feature type="region of interest" description="Disordered" evidence="8">
    <location>
        <begin position="3452"/>
        <end position="3478"/>
    </location>
</feature>
<dbReference type="InterPro" id="IPR001339">
    <property type="entry name" value="mRNA_cap_enzyme_adenylation"/>
</dbReference>
<organism evidence="12 13">
    <name type="scientific">Hondaea fermentalgiana</name>
    <dbReference type="NCBI Taxonomy" id="2315210"/>
    <lineage>
        <taxon>Eukaryota</taxon>
        <taxon>Sar</taxon>
        <taxon>Stramenopiles</taxon>
        <taxon>Bigyra</taxon>
        <taxon>Labyrinthulomycetes</taxon>
        <taxon>Thraustochytrida</taxon>
        <taxon>Thraustochytriidae</taxon>
        <taxon>Hondaea</taxon>
    </lineage>
</organism>
<feature type="region of interest" description="Disordered" evidence="8">
    <location>
        <begin position="2669"/>
        <end position="2767"/>
    </location>
</feature>
<dbReference type="InterPro" id="IPR022622">
    <property type="entry name" value="DUF3492"/>
</dbReference>
<dbReference type="PANTHER" id="PTHR12189">
    <property type="entry name" value="MRNA GUANINE-7- METHYLTRANSFERASE"/>
    <property type="match status" value="1"/>
</dbReference>
<keyword evidence="3 12" id="KW-0808">Transferase</keyword>
<dbReference type="InterPro" id="IPR029063">
    <property type="entry name" value="SAM-dependent_MTases_sf"/>
</dbReference>
<evidence type="ECO:0000256" key="5">
    <source>
        <dbReference type="ARBA" id="ARBA00022884"/>
    </source>
</evidence>
<feature type="compositionally biased region" description="Low complexity" evidence="8">
    <location>
        <begin position="2703"/>
        <end position="2731"/>
    </location>
</feature>
<feature type="compositionally biased region" description="Low complexity" evidence="8">
    <location>
        <begin position="2742"/>
        <end position="2754"/>
    </location>
</feature>
<dbReference type="Gene3D" id="2.40.50.140">
    <property type="entry name" value="Nucleic acid-binding proteins"/>
    <property type="match status" value="1"/>
</dbReference>
<feature type="compositionally biased region" description="Low complexity" evidence="8">
    <location>
        <begin position="145"/>
        <end position="154"/>
    </location>
</feature>
<feature type="transmembrane region" description="Helical" evidence="9">
    <location>
        <begin position="1085"/>
        <end position="1106"/>
    </location>
</feature>
<feature type="transmembrane region" description="Helical" evidence="9">
    <location>
        <begin position="1113"/>
        <end position="1131"/>
    </location>
</feature>
<evidence type="ECO:0000256" key="9">
    <source>
        <dbReference type="SAM" id="Phobius"/>
    </source>
</evidence>
<dbReference type="Gene3D" id="3.40.50.150">
    <property type="entry name" value="Vaccinia Virus protein VP39"/>
    <property type="match status" value="1"/>
</dbReference>
<feature type="compositionally biased region" description="Acidic residues" evidence="8">
    <location>
        <begin position="2563"/>
        <end position="2590"/>
    </location>
</feature>
<evidence type="ECO:0000259" key="11">
    <source>
        <dbReference type="PROSITE" id="PS51562"/>
    </source>
</evidence>
<evidence type="ECO:0000256" key="6">
    <source>
        <dbReference type="ARBA" id="ARBA00023042"/>
    </source>
</evidence>
<evidence type="ECO:0000313" key="12">
    <source>
        <dbReference type="EMBL" id="GBG33282.1"/>
    </source>
</evidence>
<evidence type="ECO:0000256" key="7">
    <source>
        <dbReference type="ARBA" id="ARBA00044712"/>
    </source>
</evidence>
<dbReference type="Pfam" id="PF01331">
    <property type="entry name" value="mRNA_cap_enzyme"/>
    <property type="match status" value="1"/>
</dbReference>
<evidence type="ECO:0000259" key="10">
    <source>
        <dbReference type="PROSITE" id="PS50969"/>
    </source>
</evidence>
<name>A0A2R5GQX7_9STRA</name>
<feature type="compositionally biased region" description="Polar residues" evidence="8">
    <location>
        <begin position="2510"/>
        <end position="2528"/>
    </location>
</feature>
<feature type="transmembrane region" description="Helical" evidence="9">
    <location>
        <begin position="775"/>
        <end position="794"/>
    </location>
</feature>
<dbReference type="SUPFAM" id="SSF50249">
    <property type="entry name" value="Nucleic acid-binding proteins"/>
    <property type="match status" value="1"/>
</dbReference>
<dbReference type="InterPro" id="IPR039753">
    <property type="entry name" value="RG7MT1"/>
</dbReference>
<dbReference type="PROSITE" id="PS50969">
    <property type="entry name" value="FCP1"/>
    <property type="match status" value="1"/>
</dbReference>
<dbReference type="SUPFAM" id="SSF53335">
    <property type="entry name" value="S-adenosyl-L-methionine-dependent methyltransferases"/>
    <property type="match status" value="1"/>
</dbReference>
<dbReference type="InterPro" id="IPR004971">
    <property type="entry name" value="mRNA_G-N7_MeTrfase_dom"/>
</dbReference>
<dbReference type="InterPro" id="IPR013846">
    <property type="entry name" value="mRNA_cap_enzyme_C"/>
</dbReference>
<feature type="compositionally biased region" description="Acidic residues" evidence="8">
    <location>
        <begin position="2680"/>
        <end position="2694"/>
    </location>
</feature>
<feature type="region of interest" description="Disordered" evidence="8">
    <location>
        <begin position="551"/>
        <end position="601"/>
    </location>
</feature>
<reference evidence="12 13" key="1">
    <citation type="submission" date="2017-12" db="EMBL/GenBank/DDBJ databases">
        <title>Sequencing, de novo assembly and annotation of complete genome of a new Thraustochytrid species, strain FCC1311.</title>
        <authorList>
            <person name="Sedici K."/>
            <person name="Godart F."/>
            <person name="Aiese Cigliano R."/>
            <person name="Sanseverino W."/>
            <person name="Barakat M."/>
            <person name="Ortet P."/>
            <person name="Marechal E."/>
            <person name="Cagnac O."/>
            <person name="Amato A."/>
        </authorList>
    </citation>
    <scope>NUCLEOTIDE SEQUENCE [LARGE SCALE GENOMIC DNA]</scope>
</reference>
<feature type="transmembrane region" description="Helical" evidence="9">
    <location>
        <begin position="1137"/>
        <end position="1158"/>
    </location>
</feature>
<feature type="transmembrane region" description="Helical" evidence="9">
    <location>
        <begin position="730"/>
        <end position="746"/>
    </location>
</feature>
<feature type="transmembrane region" description="Helical" evidence="9">
    <location>
        <begin position="801"/>
        <end position="825"/>
    </location>
</feature>
<keyword evidence="6" id="KW-0506">mRNA capping</keyword>
<sequence length="3746" mass="416841">MAEDYASSSVSRSTNPLNASLTTGSHLSDSPALHAQQQLQSNAIPSQFFNHQHQQQQQQQHNDQNAQVSYHHPSHPSQYRSHPQQQQQQFNPVQSVQVEPSSLGASALGKRKANAPQLEPPLHQANRVEVTQEQLREAGSRRSRSSSSSSSGSSSGSGSGSGSPSSSRPDHDADQGDLSTLDIPDAPASHERVRGQNYMVKGVVKRWDGKRFARTCETKGCNKLAQGTTNQCKNHGGGSRCTIEGCPRAARGGSNKCAAHGGGKRCAAKDCKRAAIGRNHCRRHGGGKFCDVPDCKHAARGKSKYCAMHKRNLKTLGTVTAYPTPTGMDFSSMNLPKQQIQVHARHQPSQMLFPTAYDYAMGTASSGPNAGGNLGPPPAPQNRPGVLQGLGQPFAPDAFAWVEASQHAPTTLDWSLNGKLAPNFNRNQVAIVVPVLKLDGLLPVACRDSEVIAAGTLLDGSQQNYTGEWSEQDLGYRIIVNAPVGINSLEISLDNRYVTTLDYSPLEPEVRRNVLYTILGAVGFAFLWVLLYIGIDSCRRYRRRRRLRHRDRARVAGKDGPDLESEPESVDFEDQESGRGSGSGGSMKYTNLLRQQRPEKRTREVQQMQLKAHREIRDAAMVKFKTFLPEDPMAVAVWLETSVCHLEDFKQVYGITLFDIARQTHTYLLQKLRPGGAKGMSWEMPEWSRMALIRDGYFFVIVVMAELILEGFTGSGVFTSEQMSRGTKDMVTIALAVGLSCVLPFMMSMSRNASPFLYQLVLASVPTVLCRDLTGGIICASLAGAIAFVITICIHQWNAVLAALVGLIAFEFGLFMLFATMLYLFRVPDPHVQLAGGRNPIYLFLVVLVMMVPFALNRLIHKDSDYFWVGIHAASMFLAIMVMAIRIRVLAKAWNLWLPGLLRLASEMKQGDVTENLALRTRRDREEALWIVNRKIPDSDQWKPYEETATAGFWEYYGMAMEELRKTAIGTPERRSGELFDGNANEIVHGVLYFVILSFSAVPLFFSKGTSSTVSRGVLFAMIAFLFSAGTIELFVGQIADAKQQENHELLIPASKRIVRVIEQKMHHARLEAYGRVICSYQLTVLRWFILATIVVYLLEPAALFVTLPFSTGYNLVLFAMISRMFLSGYADRAHVAVIMGILVGAFVFLLFSVVTLYSTQIAPLVVLTCLAIRALRYVALSYATFDSGAPMLVSNMILDVTRASFVHMILTVSTAVLSFWAGEAAMLKINESFFSKASITSSAAIFASAIAATVLANVVVYGFYPFMRLFRLRSLVEWDELVEYRVTCFLAFLAGFVYLYLSPLSLGALLGFVTATIIYAHTVRHLVLQPRNTWHNTIDPNDIPMTSGKRILDGGGLTQVKPEIREQQLADKLRTGRINAVPLIFENGGLGDQLLDFIDRKRHLFSRSALRAIVPTAGGASSTANVNYDYRATAEDEAHTFLQSIILNLLETLIGDCRAGNTIVHLCDQNILYKEGFMAIGIRRKQANSKLGGGARSGAAAPNRQPQGADAMMITKNGTTWRASPLWRSQANNRLNIYVGVDPSLLRTHKQALADQDPATDMALGRIAECMLHEFVEDATRSHALASVSELAMLEARRDGFLPRSTRWQLDRMAASRLDRLTHTRDQTDPEVERRNANAKRLPVGWRFDKASWVETCSVQKELALEIGDYCDTLLEKSRHKGLRRFFCGSGRRQCSIFYRWVYVFTSVSLRLWYIGLRGDMQVHREVCAYIKHVNITPFPIGNINLLLFVHKFFARPLFLLTIHIFAWSCTPLYIQCKGRSAWGRLKPPHAKLGLETPGRAADVLALKEAARATIFEVHELRDDGQTLVPGMLASVLDEIILTRMKELRPYWAERRRMCRGRMPFLKFSRGTERLLEQQLKPPTKTMETTTLAHTAQDLLIMGGAGSSHKTIHPARADKVDVIIDASATLFYVSGGVTTCLMQLINHEGVNEDFNLHVLAEVASNSTPRIAAPTRCVSSIHPIPLHDVTSSPESSIHSSRPYFDLALRKQRTTSWVLRARFHPLLRELIRGCCELQGVDDRSSQVNEYFSEVVVALYEFFEQYDWNTAWTDGLTWRVWVQTWLTILEEKPTSVQRLWAPSLPGLQESLIFFSQTLRSLCCELPRADLYHSSHHGIGALKAIVHKQRFKSRVIVWDHGILLRERLDQLCADDCLLNPFTRNAIIGLTRLTARLVYNTADLICPCTDTNMYRSWICLIAGRPSHGPFAKRIQPISNGTQPLDDQLQYKPIRGFYEDPKLDEAEGPVVDPEHVHVVALSHVLRIKDIVNAIKAAHHIVYTRGVSVYRLHIFGGLDKDPKYTAECKQAITDLKLEPYVTLHGLGAKLTVLAKGDLFINSSFSEGLPMAILEAEMAHMAVVCTDVGGSRQVVPDARSRAPPRDPVSLGNAQILTLCGYYEEADDAKLDDLLLSTKARRGREAIGEANFKLAMKGHQETATYDKHHDVMLQYATDLEDPSGVKLNPPPYSVKVFSPINVQVATAGPEKKRRGKKSNVQLKQKSRSKAPTSGRSNRSRGPFDDDARSAVSRTTAHTRRTPHGKSSYAETEPEAFEDEDFYEDDNDDDYGQDDEDYEESVFTDVDGTPLDDLVPRVVQRSSMQLDMDYVRNVRHGWDTLWKVRPNFFVSNQCWHSVVVSLIRTARKYSEDDLEKGIYGGARSKYGDEDVEADLDDEEEDDASDSRRRRSSSNNSHSNSNNNNLGNFSGGAADQGSGWTTVGGGGRFSHPSPTSSVASGPASAPMPPGGAVPLNRRDFSSQKDAVAAAGISENQEIKNVKVVEVGVGGTLVELKQNIFGLVSGLELQSANGTLEVVVVTKVLASGLVLLRWGLAREPEKDGPLIILDLNGVLVNRPNFKDRGRHGPSGSRPTFTRRPFCDEFIHFCMEHFHVGVWSCGKSQNMEMELFDAYPGRVLFQWDQEKSTNEWPRRSVVSEAKPLFLKDLNNIWSAFEGRFTAANTLLLDNHAEKFERNPVATCVLVPDFDAQHPDNILSPTGDFCRALAQYATEATREGSSRPASLDSIQQVYLRDRLATVFTSSEIMKRNCPDRDVGFYMQHRDIPGPRAEPFRLSKLLSVGQEHKRWVVCEKSDGVRHMLLGLPGPGRECFLVDRAWNFRYVGSFEANNADGDELDSKDDWLLLDGEIVAEYGYLIFDVVRLGARDVGALPNLRERMSLWHDFRGDRDSLGNLSLIDKVFVDLCEISTLQEAAHTFTYPHVGEVSCDGLVLTPLQKNYYEYTVIKYKPVEELTVDFRIFTRDLNGKKPRVPLHLSDHVTVAGRSGMTDIETSEGIVDDKLRDEINRHGGNRGRGGSRKPSSTIVECRFDKDLGAWRGVRGRFDKVRPNSLRTGWSVIESVAEAVSVEDLIQRVEALVQEYPGGIIEENEVATVAAHYNERQSERNNKGRDQLDAGIANLRKLNNWAKAVMIHECCMGKLTNGPETKSSSASLPGIPKMLGPNSRNMSHKAVREAERAQPKRQAPMRILDLACGRGGDLAKWRASAATIQSYVGVDIASVALEEARRRAPSGNQHVFVEGDISDPALEEHEAFKGQSFDVVSTQFAFHYLCGEEDRCERFFSLCSNALSSPAQTVEGQDTFEPLLLVSTTDADVLHARQPNFSNKVCAVSFADPLPADPADIAFGSAYSFSLGDAVQDCKEFVVPEARIKAMAARHGLELVVSQNLSAFVSDKCKAYEAMLHSMSVIGHKTQGRPPMSQDEWEAIQLYKMMVFRKTK</sequence>
<keyword evidence="2" id="KW-0507">mRNA processing</keyword>
<feature type="transmembrane region" description="Helical" evidence="9">
    <location>
        <begin position="841"/>
        <end position="860"/>
    </location>
</feature>
<dbReference type="GO" id="GO:0004482">
    <property type="term" value="F:mRNA 5'-cap (guanine-N7-)-methyltransferase activity"/>
    <property type="evidence" value="ECO:0007669"/>
    <property type="project" value="UniProtKB-EC"/>
</dbReference>
<feature type="compositionally biased region" description="Polar residues" evidence="8">
    <location>
        <begin position="3452"/>
        <end position="3461"/>
    </location>
</feature>
<keyword evidence="9" id="KW-0472">Membrane</keyword>
<comment type="catalytic activity">
    <reaction evidence="7">
        <text>a 5'-end (5'-triphosphoguanosine)-ribonucleoside in mRNA + S-adenosyl-L-methionine = a 5'-end (N(7)-methyl 5'-triphosphoguanosine)-ribonucleoside in mRNA + S-adenosyl-L-homocysteine</text>
        <dbReference type="Rhea" id="RHEA:67008"/>
        <dbReference type="Rhea" id="RHEA-COMP:17166"/>
        <dbReference type="Rhea" id="RHEA-COMP:17167"/>
        <dbReference type="ChEBI" id="CHEBI:57856"/>
        <dbReference type="ChEBI" id="CHEBI:59789"/>
        <dbReference type="ChEBI" id="CHEBI:156461"/>
        <dbReference type="ChEBI" id="CHEBI:167617"/>
        <dbReference type="EC" id="2.1.1.56"/>
    </reaction>
</comment>
<evidence type="ECO:0000256" key="2">
    <source>
        <dbReference type="ARBA" id="ARBA00022664"/>
    </source>
</evidence>
<evidence type="ECO:0000313" key="13">
    <source>
        <dbReference type="Proteomes" id="UP000241890"/>
    </source>
</evidence>
<feature type="transmembrane region" description="Helical" evidence="9">
    <location>
        <begin position="1206"/>
        <end position="1223"/>
    </location>
</feature>
<dbReference type="CDD" id="cd02440">
    <property type="entry name" value="AdoMet_MTases"/>
    <property type="match status" value="1"/>
</dbReference>
<dbReference type="SUPFAM" id="SSF56784">
    <property type="entry name" value="HAD-like"/>
    <property type="match status" value="1"/>
</dbReference>
<dbReference type="InParanoid" id="A0A2R5GQX7"/>
<dbReference type="InterPro" id="IPR036412">
    <property type="entry name" value="HAD-like_sf"/>
</dbReference>
<gene>
    <name evidence="12" type="ORF">FCC1311_095062</name>
</gene>
<dbReference type="SUPFAM" id="SSF56091">
    <property type="entry name" value="DNA ligase/mRNA capping enzyme, catalytic domain"/>
    <property type="match status" value="1"/>
</dbReference>
<keyword evidence="5" id="KW-0694">RNA-binding</keyword>
<dbReference type="GO" id="GO:0003723">
    <property type="term" value="F:RNA binding"/>
    <property type="evidence" value="ECO:0007669"/>
    <property type="project" value="UniProtKB-KW"/>
</dbReference>
<dbReference type="SUPFAM" id="SSF53756">
    <property type="entry name" value="UDP-Glycosyltransferase/glycogen phosphorylase"/>
    <property type="match status" value="1"/>
</dbReference>
<feature type="compositionally biased region" description="Low complexity" evidence="8">
    <location>
        <begin position="47"/>
        <end position="98"/>
    </location>
</feature>
<feature type="transmembrane region" description="Helical" evidence="9">
    <location>
        <begin position="867"/>
        <end position="889"/>
    </location>
</feature>
<dbReference type="GO" id="GO:0005524">
    <property type="term" value="F:ATP binding"/>
    <property type="evidence" value="ECO:0007669"/>
    <property type="project" value="InterPro"/>
</dbReference>
<feature type="transmembrane region" description="Helical" evidence="9">
    <location>
        <begin position="514"/>
        <end position="535"/>
    </location>
</feature>
<dbReference type="Gene3D" id="3.40.50.2000">
    <property type="entry name" value="Glycogen Phosphorylase B"/>
    <property type="match status" value="2"/>
</dbReference>
<comment type="caution">
    <text evidence="12">The sequence shown here is derived from an EMBL/GenBank/DDBJ whole genome shotgun (WGS) entry which is preliminary data.</text>
</comment>
<dbReference type="GO" id="GO:0004484">
    <property type="term" value="F:mRNA guanylyltransferase activity"/>
    <property type="evidence" value="ECO:0007669"/>
    <property type="project" value="InterPro"/>
</dbReference>
<feature type="domain" description="FCP1 homology" evidence="10">
    <location>
        <begin position="2849"/>
        <end position="3016"/>
    </location>
</feature>
<feature type="compositionally biased region" description="Polar residues" evidence="8">
    <location>
        <begin position="35"/>
        <end position="45"/>
    </location>
</feature>
<keyword evidence="1 12" id="KW-0489">Methyltransferase</keyword>
<evidence type="ECO:0000256" key="3">
    <source>
        <dbReference type="ARBA" id="ARBA00022679"/>
    </source>
</evidence>
<accession>A0A2R5GQX7</accession>
<keyword evidence="4" id="KW-0949">S-adenosyl-L-methionine</keyword>
<evidence type="ECO:0000256" key="1">
    <source>
        <dbReference type="ARBA" id="ARBA00022603"/>
    </source>
</evidence>
<dbReference type="Pfam" id="PF11997">
    <property type="entry name" value="DUF3492"/>
    <property type="match status" value="1"/>
</dbReference>